<evidence type="ECO:0000256" key="3">
    <source>
        <dbReference type="ARBA" id="ARBA00004192"/>
    </source>
</evidence>
<evidence type="ECO:0000256" key="17">
    <source>
        <dbReference type="PIRNR" id="PIRNR003953"/>
    </source>
</evidence>
<evidence type="ECO:0000256" key="6">
    <source>
        <dbReference type="ARBA" id="ARBA00005299"/>
    </source>
</evidence>
<evidence type="ECO:0000256" key="5">
    <source>
        <dbReference type="ARBA" id="ARBA00004452"/>
    </source>
</evidence>
<dbReference type="PIRSF" id="PIRSF003953">
    <property type="entry name" value="N_PhelboV"/>
    <property type="match status" value="1"/>
</dbReference>
<accession>A0A023PM00</accession>
<dbReference type="GO" id="GO:0042025">
    <property type="term" value="C:host cell nucleus"/>
    <property type="evidence" value="ECO:0007669"/>
    <property type="project" value="UniProtKB-SubCell"/>
</dbReference>
<keyword evidence="15 17" id="KW-0687">Ribonucleoprotein</keyword>
<dbReference type="GO" id="GO:0019013">
    <property type="term" value="C:viral nucleocapsid"/>
    <property type="evidence" value="ECO:0007669"/>
    <property type="project" value="UniProtKB-UniRule"/>
</dbReference>
<keyword evidence="14" id="KW-1035">Host cytoplasm</keyword>
<evidence type="ECO:0000256" key="13">
    <source>
        <dbReference type="ARBA" id="ARBA00023086"/>
    </source>
</evidence>
<comment type="similarity">
    <text evidence="6 17">Belongs to the phlebovirus nucleocapsid protein family.</text>
</comment>
<dbReference type="InterPro" id="IPR009522">
    <property type="entry name" value="Capsid_Phlebovir/Tenuivir"/>
</dbReference>
<evidence type="ECO:0000256" key="11">
    <source>
        <dbReference type="ARBA" id="ARBA00022844"/>
    </source>
</evidence>
<evidence type="ECO:0000256" key="9">
    <source>
        <dbReference type="ARBA" id="ARBA00022562"/>
    </source>
</evidence>
<reference evidence="18" key="1">
    <citation type="submission" date="2014-02" db="EMBL/GenBank/DDBJ databases">
        <title>Complete genome characterization of Gissar virus from Central Asia, a new Uukuniemi group virus (Phlebovirus, Bunyaviridae) closely related to Grand Arbaud virus.</title>
        <authorList>
            <person name="Alkhovsky S.V."/>
            <person name="Shchetinin A.M."/>
            <person name="Lvov D.K."/>
            <person name="Shchelkanov M.Y."/>
        </authorList>
    </citation>
    <scope>NUCLEOTIDE SEQUENCE</scope>
    <source>
        <strain evidence="18">5595</strain>
    </source>
</reference>
<proteinExistence type="inferred from homology"/>
<comment type="subcellular location">
    <subcellularLocation>
        <location evidence="1">Host Golgi apparatus</location>
    </subcellularLocation>
    <subcellularLocation>
        <location evidence="3">Host cytoplasm</location>
    </subcellularLocation>
    <subcellularLocation>
        <location evidence="5">Host endoplasmic reticulum-Golgi intermediate compartment</location>
    </subcellularLocation>
    <subcellularLocation>
        <location evidence="2">Host nucleus</location>
    </subcellularLocation>
    <subcellularLocation>
        <location evidence="4 17">Virion</location>
    </subcellularLocation>
</comment>
<evidence type="ECO:0000256" key="15">
    <source>
        <dbReference type="ARBA" id="ARBA00023274"/>
    </source>
</evidence>
<evidence type="ECO:0000256" key="1">
    <source>
        <dbReference type="ARBA" id="ARBA00004136"/>
    </source>
</evidence>
<protein>
    <recommendedName>
        <fullName evidence="7 17">Nucleoprotein</fullName>
    </recommendedName>
</protein>
<evidence type="ECO:0000256" key="2">
    <source>
        <dbReference type="ARBA" id="ARBA00004147"/>
    </source>
</evidence>
<keyword evidence="9" id="KW-1048">Host nucleus</keyword>
<dbReference type="EMBL" id="KJ425425">
    <property type="protein sequence ID" value="AHX25710.1"/>
    <property type="molecule type" value="Genomic_RNA"/>
</dbReference>
<evidence type="ECO:0000256" key="7">
    <source>
        <dbReference type="ARBA" id="ARBA00014389"/>
    </source>
</evidence>
<evidence type="ECO:0000313" key="18">
    <source>
        <dbReference type="EMBL" id="AHX25710.1"/>
    </source>
</evidence>
<keyword evidence="11 17" id="KW-0946">Virion</keyword>
<keyword evidence="10" id="KW-1040">Host Golgi apparatus</keyword>
<dbReference type="GO" id="GO:0044177">
    <property type="term" value="C:host cell Golgi apparatus"/>
    <property type="evidence" value="ECO:0007669"/>
    <property type="project" value="UniProtKB-SubCell"/>
</dbReference>
<dbReference type="GO" id="GO:1990904">
    <property type="term" value="C:ribonucleoprotein complex"/>
    <property type="evidence" value="ECO:0007669"/>
    <property type="project" value="UniProtKB-KW"/>
</dbReference>
<organism evidence="18">
    <name type="scientific">Gissar virus</name>
    <dbReference type="NCBI Taxonomy" id="1489102"/>
    <lineage>
        <taxon>Viruses</taxon>
        <taxon>Riboviria</taxon>
        <taxon>Orthornavirae</taxon>
        <taxon>Negarnaviricota</taxon>
        <taxon>Polyploviricotina</taxon>
        <taxon>Bunyaviricetes</taxon>
        <taxon>Hareavirales</taxon>
        <taxon>Phenuiviridae</taxon>
        <taxon>Uukuvirus</taxon>
        <taxon>Uukuvirus uukuniemiense</taxon>
        <taxon>Uukuniemi phlebovirus</taxon>
    </lineage>
</organism>
<keyword evidence="13 17" id="KW-0543">Viral nucleoprotein</keyword>
<evidence type="ECO:0000256" key="16">
    <source>
        <dbReference type="ARBA" id="ARBA00046628"/>
    </source>
</evidence>
<keyword evidence="12 17" id="KW-0694">RNA-binding</keyword>
<dbReference type="InterPro" id="IPR015971">
    <property type="entry name" value="Nucleocapsid_Phlebovirus"/>
</dbReference>
<evidence type="ECO:0000256" key="12">
    <source>
        <dbReference type="ARBA" id="ARBA00022884"/>
    </source>
</evidence>
<dbReference type="GO" id="GO:0044172">
    <property type="term" value="C:host cell endoplasmic reticulum-Golgi intermediate compartment"/>
    <property type="evidence" value="ECO:0007669"/>
    <property type="project" value="UniProtKB-SubCell"/>
</dbReference>
<name>A0A023PM00_9VIRU</name>
<keyword evidence="8 17" id="KW-0167">Capsid protein</keyword>
<dbReference type="GO" id="GO:0003723">
    <property type="term" value="F:RNA binding"/>
    <property type="evidence" value="ECO:0007669"/>
    <property type="project" value="UniProtKB-UniRule"/>
</dbReference>
<evidence type="ECO:0000256" key="8">
    <source>
        <dbReference type="ARBA" id="ARBA00022561"/>
    </source>
</evidence>
<evidence type="ECO:0000256" key="14">
    <source>
        <dbReference type="ARBA" id="ARBA00023200"/>
    </source>
</evidence>
<evidence type="ECO:0000256" key="10">
    <source>
        <dbReference type="ARBA" id="ARBA00022812"/>
    </source>
</evidence>
<sequence length="254" mass="28660">MATDIDWVRFALEAASATWTEEEIRDFINLFQYQGFDATVILRRLTELSERAGQDRAKLHRDLRGLIVLHLTRGNKLASIEKRLSDEGKKEFAALRARYQLVDKAKEAEDLTLSRIAIANAGLTCRLLPQVTTHTAVTLSRMQSLSAEYPVHMMHNAFAGLIDETMPENTIRDLVDAHRLYLLEFSRTINVKHRGMEPRAILDANEAALQAGLASSFLPPSKKREYLVMFRLVTTNAEATRPVQTAAGVLRNML</sequence>
<evidence type="ECO:0000256" key="4">
    <source>
        <dbReference type="ARBA" id="ARBA00004328"/>
    </source>
</evidence>
<dbReference type="Pfam" id="PF05733">
    <property type="entry name" value="Tenui_N"/>
    <property type="match status" value="1"/>
</dbReference>
<comment type="subunit">
    <text evidence="16">Homodimer. Homohexamer; ring-shaped, necessary to form the nucleocapsid. Homopentamers; opened pentamers in solution. Binds to viral genomic RNA. Interacts with glycoprotein Gn; this interaction allows packaging of nucleocapsids into virions.</text>
</comment>